<proteinExistence type="predicted"/>
<evidence type="ECO:0000313" key="2">
    <source>
        <dbReference type="Proteomes" id="UP001060085"/>
    </source>
</evidence>
<keyword evidence="2" id="KW-1185">Reference proteome</keyword>
<gene>
    <name evidence="1" type="ORF">M9H77_35385</name>
</gene>
<dbReference type="EMBL" id="CM044708">
    <property type="protein sequence ID" value="KAI5649380.1"/>
    <property type="molecule type" value="Genomic_DNA"/>
</dbReference>
<accession>A0ACB9ZPM2</accession>
<dbReference type="Proteomes" id="UP001060085">
    <property type="component" value="Linkage Group LG08"/>
</dbReference>
<protein>
    <submittedName>
        <fullName evidence="1">Uncharacterized protein</fullName>
    </submittedName>
</protein>
<name>A0ACB9ZPM2_CATRO</name>
<comment type="caution">
    <text evidence="1">The sequence shown here is derived from an EMBL/GenBank/DDBJ whole genome shotgun (WGS) entry which is preliminary data.</text>
</comment>
<sequence length="347" mass="39242">MALFSHVVVNIASIFLVVTHHERLDKKEKVQWHRGSNRIGRRGSCSYLACGVWMMERRVQDLWKLNFGFEMLDLDKGYFIAHFHSKGDYLDILGGRPWIVLGQYLTVSKWSPNSLPSMDEEAPQRNSTWSSSTGPTHLITTQPIRGPIEQATEHTTTQQPNPLVSNQHTSQAIPPTTTTELSQNGGENLKEKLLDGRDLSMEEVVLKHNDGGPHMAADKAKSFFIALLVLLRGDFLAAFGAYERQNQCKIKVLATNDQVISLALATIYASPTENFCRELSDYLCKLGDCICFPWLLLGDFNQWCYMATPYWNFIDHCKPIDLGFSGPKFTWTNSRSGAANILERIDR</sequence>
<reference evidence="2" key="1">
    <citation type="journal article" date="2023" name="Nat. Plants">
        <title>Single-cell RNA sequencing provides a high-resolution roadmap for understanding the multicellular compartmentation of specialized metabolism.</title>
        <authorList>
            <person name="Sun S."/>
            <person name="Shen X."/>
            <person name="Li Y."/>
            <person name="Li Y."/>
            <person name="Wang S."/>
            <person name="Li R."/>
            <person name="Zhang H."/>
            <person name="Shen G."/>
            <person name="Guo B."/>
            <person name="Wei J."/>
            <person name="Xu J."/>
            <person name="St-Pierre B."/>
            <person name="Chen S."/>
            <person name="Sun C."/>
        </authorList>
    </citation>
    <scope>NUCLEOTIDE SEQUENCE [LARGE SCALE GENOMIC DNA]</scope>
</reference>
<organism evidence="1 2">
    <name type="scientific">Catharanthus roseus</name>
    <name type="common">Madagascar periwinkle</name>
    <name type="synonym">Vinca rosea</name>
    <dbReference type="NCBI Taxonomy" id="4058"/>
    <lineage>
        <taxon>Eukaryota</taxon>
        <taxon>Viridiplantae</taxon>
        <taxon>Streptophyta</taxon>
        <taxon>Embryophyta</taxon>
        <taxon>Tracheophyta</taxon>
        <taxon>Spermatophyta</taxon>
        <taxon>Magnoliopsida</taxon>
        <taxon>eudicotyledons</taxon>
        <taxon>Gunneridae</taxon>
        <taxon>Pentapetalae</taxon>
        <taxon>asterids</taxon>
        <taxon>lamiids</taxon>
        <taxon>Gentianales</taxon>
        <taxon>Apocynaceae</taxon>
        <taxon>Rauvolfioideae</taxon>
        <taxon>Vinceae</taxon>
        <taxon>Catharanthinae</taxon>
        <taxon>Catharanthus</taxon>
    </lineage>
</organism>
<evidence type="ECO:0000313" key="1">
    <source>
        <dbReference type="EMBL" id="KAI5649380.1"/>
    </source>
</evidence>